<organism evidence="9 10">
    <name type="scientific">Gymnodinialimonas ceratoperidinii</name>
    <dbReference type="NCBI Taxonomy" id="2856823"/>
    <lineage>
        <taxon>Bacteria</taxon>
        <taxon>Pseudomonadati</taxon>
        <taxon>Pseudomonadota</taxon>
        <taxon>Alphaproteobacteria</taxon>
        <taxon>Rhodobacterales</taxon>
        <taxon>Paracoccaceae</taxon>
        <taxon>Gymnodinialimonas</taxon>
    </lineage>
</organism>
<dbReference type="PANTHER" id="PTHR43785">
    <property type="entry name" value="GAMMA-GLUTAMYLPUTRESCINE SYNTHETASE"/>
    <property type="match status" value="1"/>
</dbReference>
<protein>
    <submittedName>
        <fullName evidence="9">Glutamine synthetase family protein</fullName>
    </submittedName>
</protein>
<evidence type="ECO:0000256" key="2">
    <source>
        <dbReference type="ARBA" id="ARBA00022598"/>
    </source>
</evidence>
<feature type="domain" description="GS beta-grasp" evidence="7">
    <location>
        <begin position="13"/>
        <end position="110"/>
    </location>
</feature>
<evidence type="ECO:0000313" key="10">
    <source>
        <dbReference type="Proteomes" id="UP000825009"/>
    </source>
</evidence>
<keyword evidence="2" id="KW-0436">Ligase</keyword>
<dbReference type="Proteomes" id="UP000825009">
    <property type="component" value="Chromosome"/>
</dbReference>
<evidence type="ECO:0000256" key="4">
    <source>
        <dbReference type="ARBA" id="ARBA00022840"/>
    </source>
</evidence>
<dbReference type="InterPro" id="IPR008146">
    <property type="entry name" value="Gln_synth_cat_dom"/>
</dbReference>
<evidence type="ECO:0000256" key="6">
    <source>
        <dbReference type="PROSITE-ProRule" id="PRU01330"/>
    </source>
</evidence>
<reference evidence="9 10" key="1">
    <citation type="submission" date="2021-07" db="EMBL/GenBank/DDBJ databases">
        <title>A novel Jannaschia species isolated from marine dinoflagellate Ceratoperidinium margalefii.</title>
        <authorList>
            <person name="Jiang Y."/>
            <person name="Li Z."/>
        </authorList>
    </citation>
    <scope>NUCLEOTIDE SEQUENCE [LARGE SCALE GENOMIC DNA]</scope>
    <source>
        <strain evidence="9 10">J12C1-MA-4</strain>
    </source>
</reference>
<feature type="domain" description="GS catalytic" evidence="8">
    <location>
        <begin position="117"/>
        <end position="456"/>
    </location>
</feature>
<proteinExistence type="inferred from homology"/>
<dbReference type="GO" id="GO:0004356">
    <property type="term" value="F:glutamine synthetase activity"/>
    <property type="evidence" value="ECO:0007669"/>
    <property type="project" value="InterPro"/>
</dbReference>
<evidence type="ECO:0000313" key="9">
    <source>
        <dbReference type="EMBL" id="QXT39006.1"/>
    </source>
</evidence>
<keyword evidence="10" id="KW-1185">Reference proteome</keyword>
<evidence type="ECO:0000256" key="1">
    <source>
        <dbReference type="ARBA" id="ARBA00003117"/>
    </source>
</evidence>
<evidence type="ECO:0000259" key="8">
    <source>
        <dbReference type="PROSITE" id="PS51987"/>
    </source>
</evidence>
<evidence type="ECO:0000256" key="5">
    <source>
        <dbReference type="ARBA" id="ARBA00023231"/>
    </source>
</evidence>
<dbReference type="SMART" id="SM01230">
    <property type="entry name" value="Gln-synt_C"/>
    <property type="match status" value="1"/>
</dbReference>
<dbReference type="AlphaFoldDB" id="A0A8F6YAH6"/>
<dbReference type="PANTHER" id="PTHR43785:SF12">
    <property type="entry name" value="TYPE-1 GLUTAMINE SYNTHETASE 2"/>
    <property type="match status" value="1"/>
</dbReference>
<dbReference type="Pfam" id="PF00120">
    <property type="entry name" value="Gln-synt_C"/>
    <property type="match status" value="1"/>
</dbReference>
<dbReference type="KEGG" id="gce:KYE46_13865"/>
<comment type="function">
    <text evidence="1">Catalyzes the ATP-dependent biosynthesis of glutamine from glutamate and ammonia.</text>
</comment>
<dbReference type="EMBL" id="CP079194">
    <property type="protein sequence ID" value="QXT39006.1"/>
    <property type="molecule type" value="Genomic_DNA"/>
</dbReference>
<accession>A0A8F6YAH6</accession>
<dbReference type="PROSITE" id="PS51987">
    <property type="entry name" value="GS_CATALYTIC"/>
    <property type="match status" value="1"/>
</dbReference>
<evidence type="ECO:0000259" key="7">
    <source>
        <dbReference type="PROSITE" id="PS51986"/>
    </source>
</evidence>
<keyword evidence="5" id="KW-0535">Nitrogen fixation</keyword>
<gene>
    <name evidence="9" type="ORF">KYE46_13865</name>
</gene>
<comment type="similarity">
    <text evidence="6">Belongs to the glutamine synthetase family.</text>
</comment>
<dbReference type="PROSITE" id="PS51986">
    <property type="entry name" value="GS_BETA_GRASP"/>
    <property type="match status" value="1"/>
</dbReference>
<dbReference type="GO" id="GO:0005524">
    <property type="term" value="F:ATP binding"/>
    <property type="evidence" value="ECO:0007669"/>
    <property type="project" value="UniProtKB-KW"/>
</dbReference>
<keyword evidence="3" id="KW-0547">Nucleotide-binding</keyword>
<dbReference type="InterPro" id="IPR008147">
    <property type="entry name" value="Gln_synt_N"/>
</dbReference>
<keyword evidence="4" id="KW-0067">ATP-binding</keyword>
<dbReference type="RefSeq" id="WP_219001273.1">
    <property type="nucleotide sequence ID" value="NZ_CP079194.1"/>
</dbReference>
<dbReference type="GO" id="GO:0006542">
    <property type="term" value="P:glutamine biosynthetic process"/>
    <property type="evidence" value="ECO:0007669"/>
    <property type="project" value="InterPro"/>
</dbReference>
<sequence length="456" mass="49439">MTPQDILKFVEAEGIETIRTVFTDPHGILRGKVLTASALPGALKNGIRVPSTLLLKDLSHRTVFPVWGGEGAPMQGASDVLLRLDPASFRRLPYAPHSALIHCDVTTLDGTPIPFASRTLLRRAEDALAEEGLTATFGLEIEFQIYRVVDAHLAPGDATMPGRAPQVENTTQGYQYLTETRYAEVEPILDRLRRAAEEMGMDVRSVEVEMGPSQFEVTFAPASPMQTAETTVNFRTLAKELCARHGMLASFMPKPALPNAVANGWHIHQSVSDGAGRNIFASDTPGLSEAAGFWTAGLLEHARGCCLLTNPAVNSYKRFVPHQLAPNRIGWADDNRGAMIRTITAPGDPASRVENRVPDSAINPYFAFAGQLFSGLSGLTAQKAPPPAMADPYGADAPALPSNLGAALDAFAEASALREALTPEVADWLLTLKRAEWERYLSHISDWEQAEYFNAL</sequence>
<name>A0A8F6YAH6_9RHOB</name>
<evidence type="ECO:0000256" key="3">
    <source>
        <dbReference type="ARBA" id="ARBA00022741"/>
    </source>
</evidence>